<dbReference type="Gene3D" id="2.30.60.10">
    <property type="entry name" value="Cyanovirin-N"/>
    <property type="match status" value="1"/>
</dbReference>
<feature type="chain" id="PRO_5046972528" description="Cyanovirin-N domain-containing protein" evidence="1">
    <location>
        <begin position="21"/>
        <end position="173"/>
    </location>
</feature>
<sequence length="173" mass="18165">MKSFRVLLPLLAQFLGQVAASQAGPSLLDACDDLSIDHSDGVLSGKCHGTGDAVQTSVDLDQCLGWGPRAAHLGLRGYTAGLAPEKDGAFTDYCGPCYIIDRGELNQEAAHLLCNCGPDDSDISTEYSFDLGSLVTVTDEGCLECMGATGDCIRDAPSWTSRDASAESDLGRE</sequence>
<dbReference type="EMBL" id="JBAWTH010000217">
    <property type="protein sequence ID" value="KAL2272766.1"/>
    <property type="molecule type" value="Genomic_DNA"/>
</dbReference>
<evidence type="ECO:0000313" key="2">
    <source>
        <dbReference type="EMBL" id="KAL2272766.1"/>
    </source>
</evidence>
<protein>
    <recommendedName>
        <fullName evidence="4">Cyanovirin-N domain-containing protein</fullName>
    </recommendedName>
</protein>
<gene>
    <name evidence="2" type="ORF">FJTKL_05995</name>
</gene>
<name>A0ABR4DS27_9PEZI</name>
<dbReference type="InterPro" id="IPR036673">
    <property type="entry name" value="Cyanovirin-N_sf"/>
</dbReference>
<feature type="signal peptide" evidence="1">
    <location>
        <begin position="1"/>
        <end position="20"/>
    </location>
</feature>
<organism evidence="2 3">
    <name type="scientific">Diaporthe vaccinii</name>
    <dbReference type="NCBI Taxonomy" id="105482"/>
    <lineage>
        <taxon>Eukaryota</taxon>
        <taxon>Fungi</taxon>
        <taxon>Dikarya</taxon>
        <taxon>Ascomycota</taxon>
        <taxon>Pezizomycotina</taxon>
        <taxon>Sordariomycetes</taxon>
        <taxon>Sordariomycetidae</taxon>
        <taxon>Diaporthales</taxon>
        <taxon>Diaporthaceae</taxon>
        <taxon>Diaporthe</taxon>
        <taxon>Diaporthe eres species complex</taxon>
    </lineage>
</organism>
<accession>A0ABR4DS27</accession>
<keyword evidence="3" id="KW-1185">Reference proteome</keyword>
<evidence type="ECO:0008006" key="4">
    <source>
        <dbReference type="Google" id="ProtNLM"/>
    </source>
</evidence>
<dbReference type="Proteomes" id="UP001600888">
    <property type="component" value="Unassembled WGS sequence"/>
</dbReference>
<evidence type="ECO:0000313" key="3">
    <source>
        <dbReference type="Proteomes" id="UP001600888"/>
    </source>
</evidence>
<proteinExistence type="predicted"/>
<evidence type="ECO:0000256" key="1">
    <source>
        <dbReference type="SAM" id="SignalP"/>
    </source>
</evidence>
<keyword evidence="1" id="KW-0732">Signal</keyword>
<comment type="caution">
    <text evidence="2">The sequence shown here is derived from an EMBL/GenBank/DDBJ whole genome shotgun (WGS) entry which is preliminary data.</text>
</comment>
<dbReference type="SUPFAM" id="SSF51322">
    <property type="entry name" value="Cyanovirin-N"/>
    <property type="match status" value="1"/>
</dbReference>
<reference evidence="2 3" key="1">
    <citation type="submission" date="2024-03" db="EMBL/GenBank/DDBJ databases">
        <title>A high-quality draft genome sequence of Diaporthe vaccinii, a causative agent of upright dieback and viscid rot disease in cranberry plants.</title>
        <authorList>
            <person name="Sarrasin M."/>
            <person name="Lang B.F."/>
            <person name="Burger G."/>
        </authorList>
    </citation>
    <scope>NUCLEOTIDE SEQUENCE [LARGE SCALE GENOMIC DNA]</scope>
    <source>
        <strain evidence="2 3">IS7</strain>
    </source>
</reference>